<evidence type="ECO:0000256" key="1">
    <source>
        <dbReference type="SAM" id="SignalP"/>
    </source>
</evidence>
<dbReference type="Gene3D" id="2.60.40.3140">
    <property type="match status" value="1"/>
</dbReference>
<dbReference type="Gene3D" id="2.60.120.1130">
    <property type="match status" value="1"/>
</dbReference>
<dbReference type="Pfam" id="PF12969">
    <property type="entry name" value="DUF3857"/>
    <property type="match status" value="1"/>
</dbReference>
<dbReference type="STRING" id="1003.SAMN04488541_10673"/>
<feature type="chain" id="PRO_5011452887" description="DUF3857 domain-containing protein" evidence="1">
    <location>
        <begin position="20"/>
        <end position="642"/>
    </location>
</feature>
<organism evidence="3 4">
    <name type="scientific">Thermoflexibacter ruber</name>
    <dbReference type="NCBI Taxonomy" id="1003"/>
    <lineage>
        <taxon>Bacteria</taxon>
        <taxon>Pseudomonadati</taxon>
        <taxon>Bacteroidota</taxon>
        <taxon>Cytophagia</taxon>
        <taxon>Cytophagales</taxon>
        <taxon>Thermoflexibacteraceae</taxon>
        <taxon>Thermoflexibacter</taxon>
    </lineage>
</organism>
<dbReference type="EMBL" id="FONY01000067">
    <property type="protein sequence ID" value="SFF58108.1"/>
    <property type="molecule type" value="Genomic_DNA"/>
</dbReference>
<evidence type="ECO:0000259" key="2">
    <source>
        <dbReference type="Pfam" id="PF12969"/>
    </source>
</evidence>
<proteinExistence type="predicted"/>
<evidence type="ECO:0000313" key="3">
    <source>
        <dbReference type="EMBL" id="SFF58108.1"/>
    </source>
</evidence>
<reference evidence="3 4" key="1">
    <citation type="submission" date="2016-10" db="EMBL/GenBank/DDBJ databases">
        <authorList>
            <person name="de Groot N.N."/>
        </authorList>
    </citation>
    <scope>NUCLEOTIDE SEQUENCE [LARGE SCALE GENOMIC DNA]</scope>
    <source>
        <strain>GEY</strain>
        <strain evidence="4">DSM 9560</strain>
    </source>
</reference>
<dbReference type="SUPFAM" id="SSF54001">
    <property type="entry name" value="Cysteine proteinases"/>
    <property type="match status" value="1"/>
</dbReference>
<dbReference type="AlphaFoldDB" id="A0A1I2JVM9"/>
<name>A0A1I2JVM9_9BACT</name>
<dbReference type="RefSeq" id="WP_091549428.1">
    <property type="nucleotide sequence ID" value="NZ_FONY01000067.1"/>
</dbReference>
<dbReference type="InterPro" id="IPR024618">
    <property type="entry name" value="DUF3857"/>
</dbReference>
<protein>
    <recommendedName>
        <fullName evidence="2">DUF3857 domain-containing protein</fullName>
    </recommendedName>
</protein>
<feature type="domain" description="DUF3857" evidence="2">
    <location>
        <begin position="55"/>
        <end position="215"/>
    </location>
</feature>
<evidence type="ECO:0000313" key="4">
    <source>
        <dbReference type="Proteomes" id="UP000199513"/>
    </source>
</evidence>
<keyword evidence="1" id="KW-0732">Signal</keyword>
<feature type="signal peptide" evidence="1">
    <location>
        <begin position="1"/>
        <end position="19"/>
    </location>
</feature>
<dbReference type="InterPro" id="IPR038765">
    <property type="entry name" value="Papain-like_cys_pep_sf"/>
</dbReference>
<sequence>MKKLFLLFTFSFLVLQLQAGDPPKYEVNKIPAELIKGAKAVVRTDKVIVDVHDIGRATQKVIYAITIFNEEADSYTKKQIGYDKLTKINYIEGKVYDQFGKVVAKLKKSDIQDVATFDGFTFVSDDRVKVATLAKGTYPYTVEFEYELDDRNLLHYTTWYTQPDPKISVESATLEVCLPKDFPELRYYGQNLTAQVEISERAGKKVYQWNWANVAVKPKREPYAPMSSDKMEILQVAPSIFEVEGYKGEMNTWEDLGKWSNLLNQGREELLPATQAKIQEMTASIPNKLDKIKTLYEYMQSKTRYVGVQLGIGGWQPFPASEVDNKGYGDCKALSNYMKALLKTAGIESYYTLIRAGSEGEKYRFNPNFPSRQFNHVILCVPLEKDTLWLECTSQSQAAGYMGDFTDDRYALLVTPEGGKLVRTPTYQKKDNFSERKAIVKLDLEGNATAEIHTQYSGLKQDENGIDYYTTLSKDRQKAWLYEKTKIANFEITGFDLSRQKSRIPTVSENLKVKINALASKSGKRLFLQPNLLSKWEKIPQEIENRQEEVQVSSYDFYDKETIEFELPEGYYLEHKPEDVNIQSAFGEYQASINFEGNRIIYTRQVSLNKNVFPKEKYKEWLEFYKGVAKADKMKIVLVSKT</sequence>
<dbReference type="OrthoDB" id="8595007at2"/>
<accession>A0A1I2JVM9</accession>
<dbReference type="Gene3D" id="3.10.620.30">
    <property type="match status" value="1"/>
</dbReference>
<dbReference type="Proteomes" id="UP000199513">
    <property type="component" value="Unassembled WGS sequence"/>
</dbReference>
<gene>
    <name evidence="3" type="ORF">SAMN04488541_10673</name>
</gene>
<keyword evidence="4" id="KW-1185">Reference proteome</keyword>